<gene>
    <name evidence="3" type="ORF">NWFMUON74_09210</name>
</gene>
<keyword evidence="4" id="KW-1185">Reference proteome</keyword>
<organism evidence="3 4">
    <name type="scientific">Nocardia wallacei</name>
    <dbReference type="NCBI Taxonomy" id="480035"/>
    <lineage>
        <taxon>Bacteria</taxon>
        <taxon>Bacillati</taxon>
        <taxon>Actinomycetota</taxon>
        <taxon>Actinomycetes</taxon>
        <taxon>Mycobacteriales</taxon>
        <taxon>Nocardiaceae</taxon>
        <taxon>Nocardia</taxon>
    </lineage>
</organism>
<evidence type="ECO:0000313" key="3">
    <source>
        <dbReference type="EMBL" id="BCK53149.1"/>
    </source>
</evidence>
<sequence>MTVGEWLLIETLGRPDTWSVLTVGTAPRQWKSLARTVPARLQSVVTAAVEGRAPVDRELPRSRHTWSQQRARALPLLGPGGTVHGVLFRVGDTRAAPPPVAPFLMDARTRRTEVLWQGLGPAFDRGRSVWVGAESFEHMERFDGALDLVATVSRAEPGARWLGTCTVRTPAGLRTLLIATRNGDDPQCWRGLLADVTDSVPAQGKSFEAATVDTLVSTNPGLHLAVVDTARIRVIRWISAPLPGLRWTGATDERTLPHPADRPRILAARTAILAGTQFHTIPALRLASTTGDWLTIDVEISPLPYGPPDNTPPQFALVRITLPAPLTPTP</sequence>
<proteinExistence type="predicted"/>
<evidence type="ECO:0000259" key="1">
    <source>
        <dbReference type="Pfam" id="PF18007"/>
    </source>
</evidence>
<protein>
    <submittedName>
        <fullName evidence="3">Uncharacterized protein</fullName>
    </submittedName>
</protein>
<feature type="domain" description="Rv3651-like N-terminal" evidence="1">
    <location>
        <begin position="5"/>
        <end position="99"/>
    </location>
</feature>
<reference evidence="3 4" key="1">
    <citation type="submission" date="2020-08" db="EMBL/GenBank/DDBJ databases">
        <title>Genome Sequencing of Nocardia wallacei strain FMUON74 and assembly.</title>
        <authorList>
            <person name="Toyokawa M."/>
            <person name="Uesaka K."/>
        </authorList>
    </citation>
    <scope>NUCLEOTIDE SEQUENCE [LARGE SCALE GENOMIC DNA]</scope>
    <source>
        <strain evidence="3 4">FMUON74</strain>
    </source>
</reference>
<evidence type="ECO:0000259" key="2">
    <source>
        <dbReference type="Pfam" id="PF21043"/>
    </source>
</evidence>
<dbReference type="Pfam" id="PF21043">
    <property type="entry name" value="Rv3651-like_C"/>
    <property type="match status" value="1"/>
</dbReference>
<evidence type="ECO:0000313" key="4">
    <source>
        <dbReference type="Proteomes" id="UP000516173"/>
    </source>
</evidence>
<dbReference type="GeneID" id="80345539"/>
<dbReference type="InterPro" id="IPR041458">
    <property type="entry name" value="Rv3651-like_N"/>
</dbReference>
<dbReference type="InterPro" id="IPR048578">
    <property type="entry name" value="Rv3651-like_C"/>
</dbReference>
<dbReference type="RefSeq" id="WP_187686743.1">
    <property type="nucleotide sequence ID" value="NZ_AP023396.1"/>
</dbReference>
<name>A0A7G1KGR3_9NOCA</name>
<feature type="domain" description="Rv3651-like C-terminal" evidence="2">
    <location>
        <begin position="218"/>
        <end position="300"/>
    </location>
</feature>
<dbReference type="KEGG" id="nwl:NWFMUON74_09210"/>
<dbReference type="AlphaFoldDB" id="A0A7G1KGR3"/>
<accession>A0A7G1KGR3</accession>
<dbReference type="Proteomes" id="UP000516173">
    <property type="component" value="Chromosome"/>
</dbReference>
<dbReference type="EMBL" id="AP023396">
    <property type="protein sequence ID" value="BCK53149.1"/>
    <property type="molecule type" value="Genomic_DNA"/>
</dbReference>
<dbReference type="Pfam" id="PF18007">
    <property type="entry name" value="Rv3651-like_N"/>
    <property type="match status" value="1"/>
</dbReference>